<feature type="domain" description="Periplasmic binding protein" evidence="4">
    <location>
        <begin position="3"/>
        <end position="255"/>
    </location>
</feature>
<sequence length="283" mass="29464">MLQGDDYFKNIQTGLENAVKADGGTVVPVNSNNDPGTEAQSVQNLIQRKVDAILIQPVSADSSIATLKSIKDAGIPMICYGNCTGEALNPELVQGAAQSDNTALGTATGEVAAKYIKDNLGNKAVVGILNCDSAAETCKLRKAGFKKALEDAGVEADFAADQEGYLADKATPVATNMLSSNPNINVVWGSNEGGTVGLVTAVKQSGAKVAVFGTDISEQIAGFVKDGSLQATTGQDPQSTAAKAYEMAKKAIAGEMNDPVEELIPGITYSHEDLTTTEEYLNR</sequence>
<reference evidence="6" key="1">
    <citation type="submission" date="2017-02" db="EMBL/GenBank/DDBJ databases">
        <title>Tessaracoccus aquaemaris sp. nov., isolated from the intestine of a Korean rockfish, Sebastes schlegelii, in a marine aquaculture pond.</title>
        <authorList>
            <person name="Tak E.J."/>
            <person name="Bae J.-W."/>
        </authorList>
    </citation>
    <scope>NUCLEOTIDE SEQUENCE [LARGE SCALE GENOMIC DNA]</scope>
    <source>
        <strain evidence="6">NSG39</strain>
    </source>
</reference>
<dbReference type="KEGG" id="tes:BW730_11995"/>
<dbReference type="GO" id="GO:0030246">
    <property type="term" value="F:carbohydrate binding"/>
    <property type="evidence" value="ECO:0007669"/>
    <property type="project" value="UniProtKB-ARBA"/>
</dbReference>
<dbReference type="EMBL" id="CP019606">
    <property type="protein sequence ID" value="AQP48105.1"/>
    <property type="molecule type" value="Genomic_DNA"/>
</dbReference>
<evidence type="ECO:0000313" key="5">
    <source>
        <dbReference type="EMBL" id="AQP48105.1"/>
    </source>
</evidence>
<dbReference type="PANTHER" id="PTHR46847:SF1">
    <property type="entry name" value="D-ALLOSE-BINDING PERIPLASMIC PROTEIN-RELATED"/>
    <property type="match status" value="1"/>
</dbReference>
<dbReference type="Gene3D" id="3.40.50.2300">
    <property type="match status" value="2"/>
</dbReference>
<evidence type="ECO:0000259" key="4">
    <source>
        <dbReference type="Pfam" id="PF13407"/>
    </source>
</evidence>
<dbReference type="SUPFAM" id="SSF53822">
    <property type="entry name" value="Periplasmic binding protein-like I"/>
    <property type="match status" value="1"/>
</dbReference>
<comment type="similarity">
    <text evidence="2">Belongs to the bacterial solute-binding protein 2 family.</text>
</comment>
<keyword evidence="6" id="KW-1185">Reference proteome</keyword>
<accession>A0A1Q2CPW7</accession>
<dbReference type="PANTHER" id="PTHR46847">
    <property type="entry name" value="D-ALLOSE-BINDING PERIPLASMIC PROTEIN-RELATED"/>
    <property type="match status" value="1"/>
</dbReference>
<dbReference type="InterPro" id="IPR028082">
    <property type="entry name" value="Peripla_BP_I"/>
</dbReference>
<evidence type="ECO:0000313" key="6">
    <source>
        <dbReference type="Proteomes" id="UP000188145"/>
    </source>
</evidence>
<dbReference type="GO" id="GO:0030313">
    <property type="term" value="C:cell envelope"/>
    <property type="evidence" value="ECO:0007669"/>
    <property type="project" value="UniProtKB-SubCell"/>
</dbReference>
<evidence type="ECO:0000256" key="2">
    <source>
        <dbReference type="ARBA" id="ARBA00007639"/>
    </source>
</evidence>
<dbReference type="InterPro" id="IPR025997">
    <property type="entry name" value="SBP_2_dom"/>
</dbReference>
<organism evidence="5 6">
    <name type="scientific">Tessaracoccus aquimaris</name>
    <dbReference type="NCBI Taxonomy" id="1332264"/>
    <lineage>
        <taxon>Bacteria</taxon>
        <taxon>Bacillati</taxon>
        <taxon>Actinomycetota</taxon>
        <taxon>Actinomycetes</taxon>
        <taxon>Propionibacteriales</taxon>
        <taxon>Propionibacteriaceae</taxon>
        <taxon>Tessaracoccus</taxon>
    </lineage>
</organism>
<evidence type="ECO:0000256" key="3">
    <source>
        <dbReference type="ARBA" id="ARBA00022729"/>
    </source>
</evidence>
<dbReference type="AlphaFoldDB" id="A0A1Q2CPW7"/>
<dbReference type="STRING" id="1332264.BW730_11995"/>
<name>A0A1Q2CPW7_9ACTN</name>
<comment type="subcellular location">
    <subcellularLocation>
        <location evidence="1">Cell envelope</location>
    </subcellularLocation>
</comment>
<gene>
    <name evidence="5" type="ORF">BW730_11995</name>
</gene>
<protein>
    <recommendedName>
        <fullName evidence="4">Periplasmic binding protein domain-containing protein</fullName>
    </recommendedName>
</protein>
<dbReference type="Pfam" id="PF13407">
    <property type="entry name" value="Peripla_BP_4"/>
    <property type="match status" value="1"/>
</dbReference>
<proteinExistence type="inferred from homology"/>
<keyword evidence="3" id="KW-0732">Signal</keyword>
<evidence type="ECO:0000256" key="1">
    <source>
        <dbReference type="ARBA" id="ARBA00004196"/>
    </source>
</evidence>
<dbReference type="Proteomes" id="UP000188145">
    <property type="component" value="Chromosome"/>
</dbReference>